<dbReference type="eggNOG" id="COG0728">
    <property type="taxonomic scope" value="Bacteria"/>
</dbReference>
<dbReference type="GO" id="GO:0034204">
    <property type="term" value="P:lipid translocation"/>
    <property type="evidence" value="ECO:0007669"/>
    <property type="project" value="TreeGrafter"/>
</dbReference>
<feature type="region of interest" description="Disordered" evidence="8">
    <location>
        <begin position="563"/>
        <end position="591"/>
    </location>
</feature>
<dbReference type="PATRIC" id="fig|742818.3.peg.1176"/>
<dbReference type="GO" id="GO:0009252">
    <property type="term" value="P:peptidoglycan biosynthetic process"/>
    <property type="evidence" value="ECO:0007669"/>
    <property type="project" value="UniProtKB-KW"/>
</dbReference>
<feature type="transmembrane region" description="Helical" evidence="9">
    <location>
        <begin position="480"/>
        <end position="502"/>
    </location>
</feature>
<feature type="transmembrane region" description="Helical" evidence="9">
    <location>
        <begin position="210"/>
        <end position="234"/>
    </location>
</feature>
<evidence type="ECO:0000256" key="4">
    <source>
        <dbReference type="ARBA" id="ARBA00022960"/>
    </source>
</evidence>
<feature type="transmembrane region" description="Helical" evidence="9">
    <location>
        <begin position="375"/>
        <end position="395"/>
    </location>
</feature>
<feature type="transmembrane region" description="Helical" evidence="9">
    <location>
        <begin position="25"/>
        <end position="43"/>
    </location>
</feature>
<dbReference type="InterPro" id="IPR051050">
    <property type="entry name" value="Lipid_II_flippase_MurJ/MviN"/>
</dbReference>
<dbReference type="InParanoid" id="K0Z8E1"/>
<keyword evidence="6 9" id="KW-1133">Transmembrane helix</keyword>
<keyword evidence="5" id="KW-0573">Peptidoglycan synthesis</keyword>
<comment type="subcellular location">
    <subcellularLocation>
        <location evidence="1">Cell membrane</location>
        <topology evidence="1">Multi-pass membrane protein</topology>
    </subcellularLocation>
</comment>
<keyword evidence="2" id="KW-1003">Cell membrane</keyword>
<feature type="compositionally biased region" description="Low complexity" evidence="8">
    <location>
        <begin position="640"/>
        <end position="650"/>
    </location>
</feature>
<evidence type="ECO:0000256" key="3">
    <source>
        <dbReference type="ARBA" id="ARBA00022692"/>
    </source>
</evidence>
<name>K0Z8E1_9ACTN</name>
<keyword evidence="7 9" id="KW-0472">Membrane</keyword>
<feature type="transmembrane region" description="Helical" evidence="9">
    <location>
        <begin position="296"/>
        <end position="315"/>
    </location>
</feature>
<organism evidence="10 11">
    <name type="scientific">Slackia piriformis YIT 12062</name>
    <dbReference type="NCBI Taxonomy" id="742818"/>
    <lineage>
        <taxon>Bacteria</taxon>
        <taxon>Bacillati</taxon>
        <taxon>Actinomycetota</taxon>
        <taxon>Coriobacteriia</taxon>
        <taxon>Eggerthellales</taxon>
        <taxon>Eggerthellaceae</taxon>
        <taxon>Slackia</taxon>
    </lineage>
</organism>
<keyword evidence="11" id="KW-1185">Reference proteome</keyword>
<evidence type="ECO:0000256" key="8">
    <source>
        <dbReference type="SAM" id="MobiDB-lite"/>
    </source>
</evidence>
<dbReference type="EMBL" id="ADMD01000007">
    <property type="protein sequence ID" value="EJZ83600.1"/>
    <property type="molecule type" value="Genomic_DNA"/>
</dbReference>
<feature type="compositionally biased region" description="Polar residues" evidence="8">
    <location>
        <begin position="582"/>
        <end position="591"/>
    </location>
</feature>
<feature type="transmembrane region" description="Helical" evidence="9">
    <location>
        <begin position="255"/>
        <end position="276"/>
    </location>
</feature>
<dbReference type="OrthoDB" id="9786339at2"/>
<accession>K0Z8E1</accession>
<reference evidence="10 11" key="1">
    <citation type="submission" date="2012-08" db="EMBL/GenBank/DDBJ databases">
        <title>The Genome Sequence of Slackia piriformis YIT 12062.</title>
        <authorList>
            <consortium name="The Broad Institute Genome Sequencing Platform"/>
            <person name="Earl A."/>
            <person name="Ward D."/>
            <person name="Feldgarden M."/>
            <person name="Gevers D."/>
            <person name="Morotomi M."/>
            <person name="Walker B."/>
            <person name="Young S.K."/>
            <person name="Zeng Q."/>
            <person name="Gargeya S."/>
            <person name="Fitzgerald M."/>
            <person name="Haas B."/>
            <person name="Abouelleil A."/>
            <person name="Alvarado L."/>
            <person name="Arachchi H.M."/>
            <person name="Berlin A.M."/>
            <person name="Chapman S.B."/>
            <person name="Goldberg J."/>
            <person name="Griggs A."/>
            <person name="Gujja S."/>
            <person name="Hansen M."/>
            <person name="Howarth C."/>
            <person name="Imamovic A."/>
            <person name="Larimer J."/>
            <person name="McCowen C."/>
            <person name="Montmayeur A."/>
            <person name="Murphy C."/>
            <person name="Neiman D."/>
            <person name="Pearson M."/>
            <person name="Priest M."/>
            <person name="Roberts A."/>
            <person name="Saif S."/>
            <person name="Shea T."/>
            <person name="Sisk P."/>
            <person name="Sykes S."/>
            <person name="Wortman J."/>
            <person name="Nusbaum C."/>
            <person name="Birren B."/>
        </authorList>
    </citation>
    <scope>NUCLEOTIDE SEQUENCE [LARGE SCALE GENOMIC DNA]</scope>
    <source>
        <strain evidence="10 11">YIT 12062</strain>
    </source>
</reference>
<evidence type="ECO:0000256" key="6">
    <source>
        <dbReference type="ARBA" id="ARBA00022989"/>
    </source>
</evidence>
<feature type="transmembrane region" description="Helical" evidence="9">
    <location>
        <begin position="187"/>
        <end position="204"/>
    </location>
</feature>
<dbReference type="RefSeq" id="WP_009139319.1">
    <property type="nucleotide sequence ID" value="NZ_JH815198.1"/>
</dbReference>
<feature type="transmembrane region" description="Helical" evidence="9">
    <location>
        <begin position="508"/>
        <end position="531"/>
    </location>
</feature>
<proteinExistence type="predicted"/>
<dbReference type="PANTHER" id="PTHR47019:SF1">
    <property type="entry name" value="LIPID II FLIPPASE MURJ"/>
    <property type="match status" value="1"/>
</dbReference>
<sequence length="740" mass="78869">MNATHISTSEDDSISPSEAAAQTPASIGSSAALISFFVIISRITGFMRTWAMAFALGSTMLASSYQVANNLPNMLYELVMGGMLVTAFLPVYMSVKAKLGDRGGNEYASNIMSIAFIVLGAVALVCTIFAPALIFTQSFMNDQSTMDDAIFFFRFFAIQIVFYGLSSIVSGLLNASRDYLWSSAAPIFNNIIVTATFVLYAFVAPHDSELAKLIIAVGNPLGVFVQMAIQLPALKRNGIKLRLRVDLRDPALKETLAIGVPAILVMCAGLVVVSIQNAAAYGALDNGPSIIAYARLWFTLPYAFLTVPITTAMFTEISEMHANGNTRGFKRGIISGTNQIVFFMVPFALYLIVFAEPLVTLYHIGAFTEDNISQIALYLAALALSLPFYGINTYLQKVFSAMRIMGRYAVMMVACIAFQIGFIAIFATGIGGPLNIGMPAIALSETAYYLVLDIVCFVYLRETMGALGLKSTVISFLRSFLLGLLGASVGALVVTGLSATIAPLNGSIPNALICIFCGGLLALIVTFGLAIKLKLSEASMVSSLIEKVARRFKRKTAELPAGDDEAALDSASANADTHDNTQHLGASSAQNNDVVARHHGVEASAEDLDSEVVLPLGKHAARPRDAHDASPLERGRHAAARNSAQASDAAPLRQRGRHASPAKAHGLHATVKAPSSFSTETEFGRHAALPAETRENSSAVESPTHAISEASRRTSPSGGPKHARTAERDAGRKNGPRHAK</sequence>
<feature type="transmembrane region" description="Helical" evidence="9">
    <location>
        <begin position="150"/>
        <end position="175"/>
    </location>
</feature>
<dbReference type="InterPro" id="IPR004268">
    <property type="entry name" value="MurJ"/>
</dbReference>
<dbReference type="GO" id="GO:0008360">
    <property type="term" value="P:regulation of cell shape"/>
    <property type="evidence" value="ECO:0007669"/>
    <property type="project" value="UniProtKB-KW"/>
</dbReference>
<dbReference type="PRINTS" id="PR01806">
    <property type="entry name" value="VIRFACTRMVIN"/>
</dbReference>
<evidence type="ECO:0000256" key="2">
    <source>
        <dbReference type="ARBA" id="ARBA00022475"/>
    </source>
</evidence>
<dbReference type="AlphaFoldDB" id="K0Z8E1"/>
<protein>
    <submittedName>
        <fullName evidence="10">Integral membrane protein MviN</fullName>
    </submittedName>
</protein>
<comment type="caution">
    <text evidence="10">The sequence shown here is derived from an EMBL/GenBank/DDBJ whole genome shotgun (WGS) entry which is preliminary data.</text>
</comment>
<feature type="region of interest" description="Disordered" evidence="8">
    <location>
        <begin position="620"/>
        <end position="740"/>
    </location>
</feature>
<evidence type="ECO:0000256" key="9">
    <source>
        <dbReference type="SAM" id="Phobius"/>
    </source>
</evidence>
<feature type="transmembrane region" description="Helical" evidence="9">
    <location>
        <begin position="436"/>
        <end position="460"/>
    </location>
</feature>
<dbReference type="HOGENOM" id="CLU_006797_3_1_11"/>
<evidence type="ECO:0000256" key="1">
    <source>
        <dbReference type="ARBA" id="ARBA00004651"/>
    </source>
</evidence>
<evidence type="ECO:0000313" key="11">
    <source>
        <dbReference type="Proteomes" id="UP000006069"/>
    </source>
</evidence>
<keyword evidence="4" id="KW-0133">Cell shape</keyword>
<gene>
    <name evidence="10" type="ORF">HMPREF9451_01116</name>
</gene>
<feature type="transmembrane region" description="Helical" evidence="9">
    <location>
        <begin position="50"/>
        <end position="68"/>
    </location>
</feature>
<dbReference type="GO" id="GO:0005886">
    <property type="term" value="C:plasma membrane"/>
    <property type="evidence" value="ECO:0007669"/>
    <property type="project" value="UniProtKB-SubCell"/>
</dbReference>
<evidence type="ECO:0000256" key="5">
    <source>
        <dbReference type="ARBA" id="ARBA00022984"/>
    </source>
</evidence>
<feature type="transmembrane region" description="Helical" evidence="9">
    <location>
        <begin position="107"/>
        <end position="130"/>
    </location>
</feature>
<feature type="compositionally biased region" description="Basic and acidic residues" evidence="8">
    <location>
        <begin position="622"/>
        <end position="636"/>
    </location>
</feature>
<feature type="transmembrane region" description="Helical" evidence="9">
    <location>
        <begin position="336"/>
        <end position="355"/>
    </location>
</feature>
<dbReference type="Pfam" id="PF03023">
    <property type="entry name" value="MurJ"/>
    <property type="match status" value="1"/>
</dbReference>
<keyword evidence="3 9" id="KW-0812">Transmembrane</keyword>
<dbReference type="PANTHER" id="PTHR47019">
    <property type="entry name" value="LIPID II FLIPPASE MURJ"/>
    <property type="match status" value="1"/>
</dbReference>
<evidence type="ECO:0000256" key="7">
    <source>
        <dbReference type="ARBA" id="ARBA00023136"/>
    </source>
</evidence>
<feature type="transmembrane region" description="Helical" evidence="9">
    <location>
        <begin position="74"/>
        <end position="95"/>
    </location>
</feature>
<feature type="transmembrane region" description="Helical" evidence="9">
    <location>
        <begin position="407"/>
        <end position="430"/>
    </location>
</feature>
<dbReference type="GO" id="GO:0015648">
    <property type="term" value="F:lipid-linked peptidoglycan transporter activity"/>
    <property type="evidence" value="ECO:0007669"/>
    <property type="project" value="TreeGrafter"/>
</dbReference>
<dbReference type="CDD" id="cd13123">
    <property type="entry name" value="MATE_MurJ_like"/>
    <property type="match status" value="1"/>
</dbReference>
<evidence type="ECO:0000313" key="10">
    <source>
        <dbReference type="EMBL" id="EJZ83600.1"/>
    </source>
</evidence>
<dbReference type="Proteomes" id="UP000006069">
    <property type="component" value="Unassembled WGS sequence"/>
</dbReference>